<dbReference type="InterPro" id="IPR001279">
    <property type="entry name" value="Metallo-B-lactamas"/>
</dbReference>
<proteinExistence type="predicted"/>
<dbReference type="InterPro" id="IPR036866">
    <property type="entry name" value="RibonucZ/Hydroxyglut_hydro"/>
</dbReference>
<dbReference type="SUPFAM" id="SSF56281">
    <property type="entry name" value="Metallo-hydrolase/oxidoreductase"/>
    <property type="match status" value="1"/>
</dbReference>
<comment type="caution">
    <text evidence="2">The sequence shown here is derived from an EMBL/GenBank/DDBJ whole genome shotgun (WGS) entry which is preliminary data.</text>
</comment>
<reference evidence="3" key="1">
    <citation type="journal article" date="2017" name="Genome Announc.">
        <title>Draft Genome Sequence of Terrimicrobium sacchariphilum NM-5T, a Facultative Anaerobic Soil Bacterium of the Class Spartobacteria.</title>
        <authorList>
            <person name="Qiu Y.L."/>
            <person name="Tourlousse D.M."/>
            <person name="Matsuura N."/>
            <person name="Ohashi A."/>
            <person name="Sekiguchi Y."/>
        </authorList>
    </citation>
    <scope>NUCLEOTIDE SEQUENCE [LARGE SCALE GENOMIC DNA]</scope>
    <source>
        <strain evidence="3">NM-5</strain>
    </source>
</reference>
<dbReference type="STRING" id="690879.TSACC_2940"/>
<evidence type="ECO:0000313" key="3">
    <source>
        <dbReference type="Proteomes" id="UP000076023"/>
    </source>
</evidence>
<dbReference type="Gene3D" id="3.60.15.10">
    <property type="entry name" value="Ribonuclease Z/Hydroxyacylglutathione hydrolase-like"/>
    <property type="match status" value="1"/>
</dbReference>
<dbReference type="InParanoid" id="A0A146G4L7"/>
<dbReference type="EMBL" id="BDCO01000002">
    <property type="protein sequence ID" value="GAT32541.1"/>
    <property type="molecule type" value="Genomic_DNA"/>
</dbReference>
<accession>A0A146G4L7</accession>
<dbReference type="RefSeq" id="WP_075078372.1">
    <property type="nucleotide sequence ID" value="NZ_BDCO01000002.1"/>
</dbReference>
<evidence type="ECO:0000259" key="1">
    <source>
        <dbReference type="Pfam" id="PF12706"/>
    </source>
</evidence>
<feature type="domain" description="Metallo-beta-lactamase" evidence="1">
    <location>
        <begin position="25"/>
        <end position="199"/>
    </location>
</feature>
<protein>
    <submittedName>
        <fullName evidence="2">L-ascorbate metabolism protein UlaG, beta-lactamase superfamily</fullName>
    </submittedName>
</protein>
<dbReference type="Proteomes" id="UP000076023">
    <property type="component" value="Unassembled WGS sequence"/>
</dbReference>
<dbReference type="PANTHER" id="PTHR43546:SF3">
    <property type="entry name" value="UPF0173 METAL-DEPENDENT HYDROLASE MJ1163"/>
    <property type="match status" value="1"/>
</dbReference>
<gene>
    <name evidence="2" type="ORF">TSACC_2940</name>
</gene>
<name>A0A146G4L7_TERSA</name>
<organism evidence="2 3">
    <name type="scientific">Terrimicrobium sacchariphilum</name>
    <dbReference type="NCBI Taxonomy" id="690879"/>
    <lineage>
        <taxon>Bacteria</taxon>
        <taxon>Pseudomonadati</taxon>
        <taxon>Verrucomicrobiota</taxon>
        <taxon>Terrimicrobiia</taxon>
        <taxon>Terrimicrobiales</taxon>
        <taxon>Terrimicrobiaceae</taxon>
        <taxon>Terrimicrobium</taxon>
    </lineage>
</organism>
<sequence>MKALSSPRITWLTQGGFVFEADGFRLVVDPYMSDSLAGKVTRLVGFPLALEDLRPDVVICTHDHGDHLDPETIAMIARHYPRCAFGGPERAHRHLAELGIDSPLLLEIGHPVTLGPFDITPVFARHSDPSAVGLVIEADGWRLYLTADTEYDDRLFSTTTTAPDALLICINGRLGNMNWQEALQTARRLETPVALPMHYGLFAENTEDPAPFITSCREAGIASHEMPLGKPFTL</sequence>
<dbReference type="FunCoup" id="A0A146G4L7">
    <property type="interactions" value="31"/>
</dbReference>
<dbReference type="AlphaFoldDB" id="A0A146G4L7"/>
<dbReference type="InterPro" id="IPR050114">
    <property type="entry name" value="UPF0173_UPF0282_UlaG_hydrolase"/>
</dbReference>
<dbReference type="PANTHER" id="PTHR43546">
    <property type="entry name" value="UPF0173 METAL-DEPENDENT HYDROLASE MJ1163-RELATED"/>
    <property type="match status" value="1"/>
</dbReference>
<dbReference type="Pfam" id="PF12706">
    <property type="entry name" value="Lactamase_B_2"/>
    <property type="match status" value="1"/>
</dbReference>
<evidence type="ECO:0000313" key="2">
    <source>
        <dbReference type="EMBL" id="GAT32541.1"/>
    </source>
</evidence>
<dbReference type="OrthoDB" id="9800061at2"/>
<keyword evidence="3" id="KW-1185">Reference proteome</keyword>